<dbReference type="PANTHER" id="PTHR11941">
    <property type="entry name" value="ENOYL-COA HYDRATASE-RELATED"/>
    <property type="match status" value="1"/>
</dbReference>
<dbReference type="Proteomes" id="UP001501446">
    <property type="component" value="Unassembled WGS sequence"/>
</dbReference>
<accession>A0ABP8XCH6</accession>
<dbReference type="EMBL" id="BAABLN010000035">
    <property type="protein sequence ID" value="GAA4705357.1"/>
    <property type="molecule type" value="Genomic_DNA"/>
</dbReference>
<dbReference type="RefSeq" id="WP_095796190.1">
    <property type="nucleotide sequence ID" value="NZ_BAABLN010000035.1"/>
</dbReference>
<sequence length="275" mass="30196">MSEHATSSNGKNQAEANQQILQGDFSAIRLEETPDRLHVILDRPDVRNAIDQTMVDELHTVCGYLERNPKIMILSGTEVNGKGIFASGADIAQLRERRREDALRGVNSQIFDRIAKLPMPVIAALDGYALGGGAELAWAADFRLGTPYVKIGQPETGLGIIAAAGALWRIKELAGEPVAKEIVLAGRILNAEEALAAHLITEIHEPAELVNAAHALADRIGKQDPLAVRVSKRVFHMPRESHPHVDELAQAILFESQAKFDRMQAFLDRKKENKK</sequence>
<dbReference type="Pfam" id="PF00378">
    <property type="entry name" value="ECH_1"/>
    <property type="match status" value="1"/>
</dbReference>
<proteinExistence type="predicted"/>
<reference evidence="2" key="1">
    <citation type="journal article" date="2019" name="Int. J. Syst. Evol. Microbiol.">
        <title>The Global Catalogue of Microorganisms (GCM) 10K type strain sequencing project: providing services to taxonomists for standard genome sequencing and annotation.</title>
        <authorList>
            <consortium name="The Broad Institute Genomics Platform"/>
            <consortium name="The Broad Institute Genome Sequencing Center for Infectious Disease"/>
            <person name="Wu L."/>
            <person name="Ma J."/>
        </authorList>
    </citation>
    <scope>NUCLEOTIDE SEQUENCE [LARGE SCALE GENOMIC DNA]</scope>
    <source>
        <strain evidence="2">JCM 18958</strain>
    </source>
</reference>
<organism evidence="1 2">
    <name type="scientific">Kocuria gwangalliensis</name>
    <dbReference type="NCBI Taxonomy" id="501592"/>
    <lineage>
        <taxon>Bacteria</taxon>
        <taxon>Bacillati</taxon>
        <taxon>Actinomycetota</taxon>
        <taxon>Actinomycetes</taxon>
        <taxon>Micrococcales</taxon>
        <taxon>Micrococcaceae</taxon>
        <taxon>Kocuria</taxon>
    </lineage>
</organism>
<dbReference type="PANTHER" id="PTHR11941:SF54">
    <property type="entry name" value="ENOYL-COA HYDRATASE, MITOCHONDRIAL"/>
    <property type="match status" value="1"/>
</dbReference>
<keyword evidence="2" id="KW-1185">Reference proteome</keyword>
<protein>
    <submittedName>
        <fullName evidence="1">Enoyl-CoA hydratase/isomerase family protein</fullName>
    </submittedName>
</protein>
<name>A0ABP8XCH6_9MICC</name>
<evidence type="ECO:0000313" key="2">
    <source>
        <dbReference type="Proteomes" id="UP001501446"/>
    </source>
</evidence>
<evidence type="ECO:0000313" key="1">
    <source>
        <dbReference type="EMBL" id="GAA4705357.1"/>
    </source>
</evidence>
<dbReference type="InterPro" id="IPR029045">
    <property type="entry name" value="ClpP/crotonase-like_dom_sf"/>
</dbReference>
<dbReference type="Gene3D" id="3.90.226.10">
    <property type="entry name" value="2-enoyl-CoA Hydratase, Chain A, domain 1"/>
    <property type="match status" value="1"/>
</dbReference>
<gene>
    <name evidence="1" type="ORF">GCM10025781_25630</name>
</gene>
<dbReference type="InterPro" id="IPR001753">
    <property type="entry name" value="Enoyl-CoA_hydra/iso"/>
</dbReference>
<dbReference type="CDD" id="cd06558">
    <property type="entry name" value="crotonase-like"/>
    <property type="match status" value="1"/>
</dbReference>
<comment type="caution">
    <text evidence="1">The sequence shown here is derived from an EMBL/GenBank/DDBJ whole genome shotgun (WGS) entry which is preliminary data.</text>
</comment>
<dbReference type="SUPFAM" id="SSF52096">
    <property type="entry name" value="ClpP/crotonase"/>
    <property type="match status" value="1"/>
</dbReference>